<reference evidence="1 2" key="1">
    <citation type="submission" date="2018-10" db="EMBL/GenBank/DDBJ databases">
        <title>Parasedimentitalea marina sp. nov., a psychrophilic bacterium isolated from deep seawater of the New Britain Trench.</title>
        <authorList>
            <person name="Cao J."/>
        </authorList>
    </citation>
    <scope>NUCLEOTIDE SEQUENCE [LARGE SCALE GENOMIC DNA]</scope>
    <source>
        <strain evidence="1 2">W43</strain>
    </source>
</reference>
<accession>A0A3T0N5T3</accession>
<protein>
    <submittedName>
        <fullName evidence="1">Uncharacterized protein</fullName>
    </submittedName>
</protein>
<sequence>MARLIRAGDHRGGSMTTWKKAVLRPRFTVACNNLERLKSTGKSILSAFVITIGLLGMSSQAYASLQPYVVGNDRGGFIRDRLIEMRNLRASGQPVEIRGAVCYSTCTMLLGLPQTCISPNTVFGFHGPSKNGRKMAPDRYEYYSQVIAQYYPAPLKDWYLKKGRKRINGVHRIKGAEIIRMGARAC</sequence>
<proteinExistence type="predicted"/>
<dbReference type="KEGG" id="sedi:EBB79_16560"/>
<organism evidence="1 2">
    <name type="scientific">Parasedimentitalea marina</name>
    <dbReference type="NCBI Taxonomy" id="2483033"/>
    <lineage>
        <taxon>Bacteria</taxon>
        <taxon>Pseudomonadati</taxon>
        <taxon>Pseudomonadota</taxon>
        <taxon>Alphaproteobacteria</taxon>
        <taxon>Rhodobacterales</taxon>
        <taxon>Paracoccaceae</taxon>
        <taxon>Parasedimentitalea</taxon>
    </lineage>
</organism>
<evidence type="ECO:0000313" key="2">
    <source>
        <dbReference type="Proteomes" id="UP000283063"/>
    </source>
</evidence>
<name>A0A3T0N5T3_9RHOB</name>
<evidence type="ECO:0000313" key="1">
    <source>
        <dbReference type="EMBL" id="AZV79329.1"/>
    </source>
</evidence>
<dbReference type="AlphaFoldDB" id="A0A3T0N5T3"/>
<dbReference type="EMBL" id="CP033219">
    <property type="protein sequence ID" value="AZV79329.1"/>
    <property type="molecule type" value="Genomic_DNA"/>
</dbReference>
<gene>
    <name evidence="1" type="ORF">EBB79_16560</name>
</gene>
<keyword evidence="2" id="KW-1185">Reference proteome</keyword>
<dbReference type="Proteomes" id="UP000283063">
    <property type="component" value="Chromosome"/>
</dbReference>